<organism evidence="1 2">
    <name type="scientific">Hondaea fermentalgiana</name>
    <dbReference type="NCBI Taxonomy" id="2315210"/>
    <lineage>
        <taxon>Eukaryota</taxon>
        <taxon>Sar</taxon>
        <taxon>Stramenopiles</taxon>
        <taxon>Bigyra</taxon>
        <taxon>Labyrinthulomycetes</taxon>
        <taxon>Thraustochytrida</taxon>
        <taxon>Thraustochytriidae</taxon>
        <taxon>Hondaea</taxon>
    </lineage>
</organism>
<evidence type="ECO:0000313" key="1">
    <source>
        <dbReference type="EMBL" id="GBG27011.1"/>
    </source>
</evidence>
<keyword evidence="2" id="KW-1185">Reference proteome</keyword>
<proteinExistence type="predicted"/>
<dbReference type="AlphaFoldDB" id="A0A2R5GFI9"/>
<sequence length="214" mass="22886">MAEAIPPGLRASLPLALAALRREVATDGRPIVLHVCCLLGALGGRVNAVQHEFAPRSVADLFTLAASRAVSDLTLTSGRNVREEVATLRAEIHNVEGLLSSEDAAVLQELEQNVTAGMTPSCARVWAVLTASGALPWRESMLFKDIVAEQRSCVIATPHAQVARIESALDGVWDPMAAARAFFKVLPVCRGRAEYSSISVVKTIIIIIIIIQLS</sequence>
<gene>
    <name evidence="1" type="ORF">FCC1311_032342</name>
</gene>
<comment type="caution">
    <text evidence="1">The sequence shown here is derived from an EMBL/GenBank/DDBJ whole genome shotgun (WGS) entry which is preliminary data.</text>
</comment>
<dbReference type="EMBL" id="BEYU01000027">
    <property type="protein sequence ID" value="GBG27011.1"/>
    <property type="molecule type" value="Genomic_DNA"/>
</dbReference>
<dbReference type="InParanoid" id="A0A2R5GFI9"/>
<reference evidence="1 2" key="1">
    <citation type="submission" date="2017-12" db="EMBL/GenBank/DDBJ databases">
        <title>Sequencing, de novo assembly and annotation of complete genome of a new Thraustochytrid species, strain FCC1311.</title>
        <authorList>
            <person name="Sedici K."/>
            <person name="Godart F."/>
            <person name="Aiese Cigliano R."/>
            <person name="Sanseverino W."/>
            <person name="Barakat M."/>
            <person name="Ortet P."/>
            <person name="Marechal E."/>
            <person name="Cagnac O."/>
            <person name="Amato A."/>
        </authorList>
    </citation>
    <scope>NUCLEOTIDE SEQUENCE [LARGE SCALE GENOMIC DNA]</scope>
</reference>
<dbReference type="Proteomes" id="UP000241890">
    <property type="component" value="Unassembled WGS sequence"/>
</dbReference>
<protein>
    <submittedName>
        <fullName evidence="1">Uncharacterized protein</fullName>
    </submittedName>
</protein>
<accession>A0A2R5GFI9</accession>
<name>A0A2R5GFI9_9STRA</name>
<evidence type="ECO:0000313" key="2">
    <source>
        <dbReference type="Proteomes" id="UP000241890"/>
    </source>
</evidence>